<accession>A0A976FL47</accession>
<proteinExistence type="predicted"/>
<evidence type="ECO:0000313" key="2">
    <source>
        <dbReference type="Proteomes" id="UP000294530"/>
    </source>
</evidence>
<dbReference type="KEGG" id="blac:94344082"/>
<protein>
    <submittedName>
        <fullName evidence="1">Uncharacterized protein</fullName>
    </submittedName>
</protein>
<name>A0A976FL47_BRELC</name>
<dbReference type="EMBL" id="SHOA02000016">
    <property type="protein sequence ID" value="TDH68860.1"/>
    <property type="molecule type" value="Genomic_DNA"/>
</dbReference>
<reference evidence="1 2" key="1">
    <citation type="journal article" date="2021" name="Genome Biol.">
        <title>AFLAP: assembly-free linkage analysis pipeline using k-mers from genome sequencing data.</title>
        <authorList>
            <person name="Fletcher K."/>
            <person name="Zhang L."/>
            <person name="Gil J."/>
            <person name="Han R."/>
            <person name="Cavanaugh K."/>
            <person name="Michelmore R."/>
        </authorList>
    </citation>
    <scope>NUCLEOTIDE SEQUENCE [LARGE SCALE GENOMIC DNA]</scope>
    <source>
        <strain evidence="1 2">SF5</strain>
    </source>
</reference>
<sequence length="112" mass="12539">MGEELRVSQQANQFGQQDAVCLGNTEGQVGQEGMPTRSPASIFKWINRDAGNRASDKQEISRDALLLGTNRMDIPFEQDILPIVLSDNKVIPMDDERKAKWRRGVIGNILGW</sequence>
<dbReference type="Proteomes" id="UP000294530">
    <property type="component" value="Unassembled WGS sequence"/>
</dbReference>
<evidence type="ECO:0000313" key="1">
    <source>
        <dbReference type="EMBL" id="TDH68860.1"/>
    </source>
</evidence>
<comment type="caution">
    <text evidence="1">The sequence shown here is derived from an EMBL/GenBank/DDBJ whole genome shotgun (WGS) entry which is preliminary data.</text>
</comment>
<gene>
    <name evidence="1" type="ORF">CCR75_000303</name>
</gene>
<dbReference type="RefSeq" id="XP_067818359.1">
    <property type="nucleotide sequence ID" value="XM_067958411.1"/>
</dbReference>
<dbReference type="AlphaFoldDB" id="A0A976FL47"/>
<organism evidence="1 2">
    <name type="scientific">Bremia lactucae</name>
    <name type="common">Lettuce downy mildew</name>
    <dbReference type="NCBI Taxonomy" id="4779"/>
    <lineage>
        <taxon>Eukaryota</taxon>
        <taxon>Sar</taxon>
        <taxon>Stramenopiles</taxon>
        <taxon>Oomycota</taxon>
        <taxon>Peronosporomycetes</taxon>
        <taxon>Peronosporales</taxon>
        <taxon>Peronosporaceae</taxon>
        <taxon>Bremia</taxon>
    </lineage>
</organism>
<dbReference type="GeneID" id="94344082"/>
<keyword evidence="2" id="KW-1185">Reference proteome</keyword>